<reference evidence="8" key="2">
    <citation type="submission" date="2017-02" db="EMBL/GenBank/DDBJ databases">
        <title>Sunflower complete genome.</title>
        <authorList>
            <person name="Langlade N."/>
            <person name="Munos S."/>
        </authorList>
    </citation>
    <scope>NUCLEOTIDE SEQUENCE [LARGE SCALE GENOMIC DNA]</scope>
    <source>
        <tissue evidence="8">Leaves</tissue>
    </source>
</reference>
<keyword evidence="5" id="KW-0378">Hydrolase</keyword>
<dbReference type="STRING" id="4232.A0A251RZ92"/>
<evidence type="ECO:0000313" key="8">
    <source>
        <dbReference type="EMBL" id="OTF91760.1"/>
    </source>
</evidence>
<dbReference type="OrthoDB" id="92161at2759"/>
<dbReference type="InterPro" id="IPR044992">
    <property type="entry name" value="ChyE-like"/>
</dbReference>
<gene>
    <name evidence="8" type="ORF">HannXRQ_Chr16g0514491</name>
    <name evidence="7" type="ORF">HanXRQr2_Chr16g0751531</name>
</gene>
<sequence>MTMRFAVLLCAEDTDYVKKKYGGYLGVFLRMLAEEGELWDVFHVASGNFPDEQQTQLYDGFVITGSCNDAHGDDAWIIELLSLVNKLDSMNKKILGICFGHQILARALGGKVGRALSGWDLGIRTINFSPSTKMFTRSEMPVALSLIECHRDEVHELPSEVEVLAWSDKTRVEVFRYGDHIMGVQGHPEYTKDILLHLIDKLLQRNLIEEPYAVKARANIEEMEPDREPWKELCTNFLKGRLHYEINHNPNMVKDSVINHNPNMVKDSVINRNPNMVKDNEINHNASLVKIM</sequence>
<evidence type="ECO:0000313" key="7">
    <source>
        <dbReference type="EMBL" id="KAF5760275.1"/>
    </source>
</evidence>
<keyword evidence="9" id="KW-1185">Reference proteome</keyword>
<dbReference type="PROSITE" id="PS51273">
    <property type="entry name" value="GATASE_TYPE_1"/>
    <property type="match status" value="1"/>
</dbReference>
<evidence type="ECO:0000256" key="1">
    <source>
        <dbReference type="ARBA" id="ARBA00004514"/>
    </source>
</evidence>
<dbReference type="GO" id="GO:0005829">
    <property type="term" value="C:cytosol"/>
    <property type="evidence" value="ECO:0000318"/>
    <property type="project" value="GO_Central"/>
</dbReference>
<dbReference type="PANTHER" id="PTHR42695:SF21">
    <property type="entry name" value="GLUTAMINE AMIDOTRANSFERASE"/>
    <property type="match status" value="1"/>
</dbReference>
<dbReference type="FunFam" id="3.40.50.880:FF:000040">
    <property type="entry name" value="Gamma-glutamyl peptidase 5"/>
    <property type="match status" value="1"/>
</dbReference>
<dbReference type="GO" id="GO:0016740">
    <property type="term" value="F:transferase activity"/>
    <property type="evidence" value="ECO:0007669"/>
    <property type="project" value="UniProtKB-KW"/>
</dbReference>
<dbReference type="Gramene" id="mRNA:HanXRQr2_Chr16g0751531">
    <property type="protein sequence ID" value="mRNA:HanXRQr2_Chr16g0751531"/>
    <property type="gene ID" value="HanXRQr2_Chr16g0751531"/>
</dbReference>
<dbReference type="Pfam" id="PF00117">
    <property type="entry name" value="GATase"/>
    <property type="match status" value="1"/>
</dbReference>
<evidence type="ECO:0000256" key="3">
    <source>
        <dbReference type="ARBA" id="ARBA00011083"/>
    </source>
</evidence>
<dbReference type="PANTHER" id="PTHR42695">
    <property type="entry name" value="GLUTAMINE AMIDOTRANSFERASE YLR126C-RELATED"/>
    <property type="match status" value="1"/>
</dbReference>
<dbReference type="OMA" id="VERNAKW"/>
<dbReference type="CDD" id="cd01741">
    <property type="entry name" value="GATase1_1"/>
    <property type="match status" value="1"/>
</dbReference>
<keyword evidence="8" id="KW-0808">Transferase</keyword>
<organism evidence="8 9">
    <name type="scientific">Helianthus annuus</name>
    <name type="common">Common sunflower</name>
    <dbReference type="NCBI Taxonomy" id="4232"/>
    <lineage>
        <taxon>Eukaryota</taxon>
        <taxon>Viridiplantae</taxon>
        <taxon>Streptophyta</taxon>
        <taxon>Embryophyta</taxon>
        <taxon>Tracheophyta</taxon>
        <taxon>Spermatophyta</taxon>
        <taxon>Magnoliopsida</taxon>
        <taxon>eudicotyledons</taxon>
        <taxon>Gunneridae</taxon>
        <taxon>Pentapetalae</taxon>
        <taxon>asterids</taxon>
        <taxon>campanulids</taxon>
        <taxon>Asterales</taxon>
        <taxon>Asteraceae</taxon>
        <taxon>Asteroideae</taxon>
        <taxon>Heliantheae alliance</taxon>
        <taxon>Heliantheae</taxon>
        <taxon>Helianthus</taxon>
    </lineage>
</organism>
<reference evidence="7" key="3">
    <citation type="submission" date="2020-06" db="EMBL/GenBank/DDBJ databases">
        <title>Helianthus annuus Genome sequencing and assembly Release 2.</title>
        <authorList>
            <person name="Gouzy J."/>
            <person name="Langlade N."/>
            <person name="Munos S."/>
        </authorList>
    </citation>
    <scope>NUCLEOTIDE SEQUENCE</scope>
    <source>
        <tissue evidence="7">Leaves</tissue>
    </source>
</reference>
<dbReference type="InterPro" id="IPR029062">
    <property type="entry name" value="Class_I_gatase-like"/>
</dbReference>
<protein>
    <submittedName>
        <fullName evidence="7 8">Glutamine amidotransferase</fullName>
    </submittedName>
</protein>
<evidence type="ECO:0000256" key="5">
    <source>
        <dbReference type="ARBA" id="ARBA00022801"/>
    </source>
</evidence>
<proteinExistence type="inferred from homology"/>
<evidence type="ECO:0000259" key="6">
    <source>
        <dbReference type="Pfam" id="PF00117"/>
    </source>
</evidence>
<evidence type="ECO:0000256" key="4">
    <source>
        <dbReference type="ARBA" id="ARBA00022490"/>
    </source>
</evidence>
<comment type="pathway">
    <text evidence="2">Secondary metabolite biosynthesis.</text>
</comment>
<dbReference type="EMBL" id="MNCJ02000331">
    <property type="protein sequence ID" value="KAF5760275.1"/>
    <property type="molecule type" value="Genomic_DNA"/>
</dbReference>
<reference evidence="7 9" key="1">
    <citation type="journal article" date="2017" name="Nature">
        <title>The sunflower genome provides insights into oil metabolism, flowering and Asterid evolution.</title>
        <authorList>
            <person name="Badouin H."/>
            <person name="Gouzy J."/>
            <person name="Grassa C.J."/>
            <person name="Murat F."/>
            <person name="Staton S.E."/>
            <person name="Cottret L."/>
            <person name="Lelandais-Briere C."/>
            <person name="Owens G.L."/>
            <person name="Carrere S."/>
            <person name="Mayjonade B."/>
            <person name="Legrand L."/>
            <person name="Gill N."/>
            <person name="Kane N.C."/>
            <person name="Bowers J.E."/>
            <person name="Hubner S."/>
            <person name="Bellec A."/>
            <person name="Berard A."/>
            <person name="Berges H."/>
            <person name="Blanchet N."/>
            <person name="Boniface M.C."/>
            <person name="Brunel D."/>
            <person name="Catrice O."/>
            <person name="Chaidir N."/>
            <person name="Claudel C."/>
            <person name="Donnadieu C."/>
            <person name="Faraut T."/>
            <person name="Fievet G."/>
            <person name="Helmstetter N."/>
            <person name="King M."/>
            <person name="Knapp S.J."/>
            <person name="Lai Z."/>
            <person name="Le Paslier M.C."/>
            <person name="Lippi Y."/>
            <person name="Lorenzon L."/>
            <person name="Mandel J.R."/>
            <person name="Marage G."/>
            <person name="Marchand G."/>
            <person name="Marquand E."/>
            <person name="Bret-Mestries E."/>
            <person name="Morien E."/>
            <person name="Nambeesan S."/>
            <person name="Nguyen T."/>
            <person name="Pegot-Espagnet P."/>
            <person name="Pouilly N."/>
            <person name="Raftis F."/>
            <person name="Sallet E."/>
            <person name="Schiex T."/>
            <person name="Thomas J."/>
            <person name="Vandecasteele C."/>
            <person name="Vares D."/>
            <person name="Vear F."/>
            <person name="Vautrin S."/>
            <person name="Crespi M."/>
            <person name="Mangin B."/>
            <person name="Burke J.M."/>
            <person name="Salse J."/>
            <person name="Munos S."/>
            <person name="Vincourt P."/>
            <person name="Rieseberg L.H."/>
            <person name="Langlade N.B."/>
        </authorList>
    </citation>
    <scope>NUCLEOTIDE SEQUENCE [LARGE SCALE GENOMIC DNA]</scope>
    <source>
        <strain evidence="9">cv. SF193</strain>
        <tissue evidence="7">Leaves</tissue>
    </source>
</reference>
<dbReference type="InterPro" id="IPR017926">
    <property type="entry name" value="GATASE"/>
</dbReference>
<evidence type="ECO:0000313" key="9">
    <source>
        <dbReference type="Proteomes" id="UP000215914"/>
    </source>
</evidence>
<dbReference type="GO" id="GO:0008233">
    <property type="term" value="F:peptidase activity"/>
    <property type="evidence" value="ECO:0007669"/>
    <property type="project" value="UniProtKB-ARBA"/>
</dbReference>
<comment type="subcellular location">
    <subcellularLocation>
        <location evidence="1">Cytoplasm</location>
        <location evidence="1">Cytosol</location>
    </subcellularLocation>
</comment>
<dbReference type="Proteomes" id="UP000215914">
    <property type="component" value="Chromosome 16"/>
</dbReference>
<name>A0A251RZ92_HELAN</name>
<dbReference type="InParanoid" id="A0A251RZ92"/>
<accession>A0A251RZ92</accession>
<keyword evidence="8" id="KW-0315">Glutamine amidotransferase</keyword>
<feature type="domain" description="Glutamine amidotransferase" evidence="6">
    <location>
        <begin position="54"/>
        <end position="191"/>
    </location>
</feature>
<comment type="similarity">
    <text evidence="3">Belongs to the peptidase C26 family.</text>
</comment>
<keyword evidence="4" id="KW-0963">Cytoplasm</keyword>
<dbReference type="GO" id="GO:0019760">
    <property type="term" value="P:glucosinolate metabolic process"/>
    <property type="evidence" value="ECO:0007669"/>
    <property type="project" value="UniProtKB-ARBA"/>
</dbReference>
<dbReference type="Gene3D" id="3.40.50.880">
    <property type="match status" value="1"/>
</dbReference>
<dbReference type="AlphaFoldDB" id="A0A251RZ92"/>
<evidence type="ECO:0000256" key="2">
    <source>
        <dbReference type="ARBA" id="ARBA00005179"/>
    </source>
</evidence>
<dbReference type="SUPFAM" id="SSF52317">
    <property type="entry name" value="Class I glutamine amidotransferase-like"/>
    <property type="match status" value="1"/>
</dbReference>
<dbReference type="EMBL" id="CM007905">
    <property type="protein sequence ID" value="OTF91760.1"/>
    <property type="molecule type" value="Genomic_DNA"/>
</dbReference>